<organism evidence="5 6">
    <name type="scientific">Pelagovum pacificum</name>
    <dbReference type="NCBI Taxonomy" id="2588711"/>
    <lineage>
        <taxon>Bacteria</taxon>
        <taxon>Pseudomonadati</taxon>
        <taxon>Pseudomonadota</taxon>
        <taxon>Alphaproteobacteria</taxon>
        <taxon>Rhodobacterales</taxon>
        <taxon>Paracoccaceae</taxon>
        <taxon>Pelagovum</taxon>
    </lineage>
</organism>
<evidence type="ECO:0000313" key="6">
    <source>
        <dbReference type="Proteomes" id="UP000314011"/>
    </source>
</evidence>
<dbReference type="InterPro" id="IPR028098">
    <property type="entry name" value="Glyco_trans_4-like_N"/>
</dbReference>
<name>A0A5C5GHB4_9RHOB</name>
<dbReference type="Pfam" id="PF13439">
    <property type="entry name" value="Glyco_transf_4"/>
    <property type="match status" value="1"/>
</dbReference>
<keyword evidence="2 5" id="KW-0808">Transferase</keyword>
<comment type="caution">
    <text evidence="5">The sequence shown here is derived from an EMBL/GenBank/DDBJ whole genome shotgun (WGS) entry which is preliminary data.</text>
</comment>
<dbReference type="RefSeq" id="WP_140193997.1">
    <property type="nucleotide sequence ID" value="NZ_CP065915.1"/>
</dbReference>
<dbReference type="GO" id="GO:0016757">
    <property type="term" value="F:glycosyltransferase activity"/>
    <property type="evidence" value="ECO:0007669"/>
    <property type="project" value="UniProtKB-KW"/>
</dbReference>
<dbReference type="InterPro" id="IPR001296">
    <property type="entry name" value="Glyco_trans_1"/>
</dbReference>
<evidence type="ECO:0000259" key="4">
    <source>
        <dbReference type="Pfam" id="PF13439"/>
    </source>
</evidence>
<dbReference type="EMBL" id="VFFF01000001">
    <property type="protein sequence ID" value="TNY33309.1"/>
    <property type="molecule type" value="Genomic_DNA"/>
</dbReference>
<protein>
    <submittedName>
        <fullName evidence="5">Glycosyltransferase</fullName>
    </submittedName>
</protein>
<dbReference type="SUPFAM" id="SSF53756">
    <property type="entry name" value="UDP-Glycosyltransferase/glycogen phosphorylase"/>
    <property type="match status" value="1"/>
</dbReference>
<gene>
    <name evidence="5" type="ORF">FHY64_08570</name>
</gene>
<dbReference type="AlphaFoldDB" id="A0A5C5GHB4"/>
<evidence type="ECO:0000259" key="3">
    <source>
        <dbReference type="Pfam" id="PF00534"/>
    </source>
</evidence>
<dbReference type="PANTHER" id="PTHR12526">
    <property type="entry name" value="GLYCOSYLTRANSFERASE"/>
    <property type="match status" value="1"/>
</dbReference>
<dbReference type="Pfam" id="PF00534">
    <property type="entry name" value="Glycos_transf_1"/>
    <property type="match status" value="1"/>
</dbReference>
<evidence type="ECO:0000256" key="1">
    <source>
        <dbReference type="ARBA" id="ARBA00022676"/>
    </source>
</evidence>
<sequence length="367" mass="38333">MSAPILIVLPHLRPGGIERSVMLLANELTRTGTPVHLLLSRRDGALLADLRPEVAVSDLGGRRAASSIVSIFEMIKGARAVYSGTNARNLAVLSAAAVRASAPPILISEHTSPEVYLATAKWPALRRLAMRRLYPRAARLVAPTPGLGEAWLTQLSLSGPPVAVLPNPILTADDIALSARIAAGSGPDRDPDLVVSIGRLHSAKGPDILLDAFAVALGRRPSLRLDLWGEGAEEPALRAQAERLGIAENVRFRGLTSQSVTEIAGAGLFALASRREGFGNVVVEALAAGTPVVATDCDGPRRLLDGLGPAGRIVPRENPDALGLAIAEQAGQAEALAEARQAGPARAERYSVAAAAEAFRALIDEVS</sequence>
<reference evidence="5 6" key="1">
    <citation type="submission" date="2019-06" db="EMBL/GenBank/DDBJ databases">
        <title>Genome of new Rhodobacteraceae sp. SM1903.</title>
        <authorList>
            <person name="Ren X."/>
        </authorList>
    </citation>
    <scope>NUCLEOTIDE SEQUENCE [LARGE SCALE GENOMIC DNA]</scope>
    <source>
        <strain evidence="5 6">SM1903</strain>
    </source>
</reference>
<feature type="domain" description="Glycosyl transferase family 1" evidence="3">
    <location>
        <begin position="185"/>
        <end position="328"/>
    </location>
</feature>
<evidence type="ECO:0000256" key="2">
    <source>
        <dbReference type="ARBA" id="ARBA00022679"/>
    </source>
</evidence>
<accession>A0A5C5GHB4</accession>
<feature type="domain" description="Glycosyltransferase subfamily 4-like N-terminal" evidence="4">
    <location>
        <begin position="14"/>
        <end position="169"/>
    </location>
</feature>
<dbReference type="Gene3D" id="3.40.50.2000">
    <property type="entry name" value="Glycogen Phosphorylase B"/>
    <property type="match status" value="2"/>
</dbReference>
<keyword evidence="6" id="KW-1185">Reference proteome</keyword>
<dbReference type="Proteomes" id="UP000314011">
    <property type="component" value="Unassembled WGS sequence"/>
</dbReference>
<dbReference type="CDD" id="cd03811">
    <property type="entry name" value="GT4_GT28_WabH-like"/>
    <property type="match status" value="1"/>
</dbReference>
<dbReference type="PANTHER" id="PTHR12526:SF510">
    <property type="entry name" value="D-INOSITOL 3-PHOSPHATE GLYCOSYLTRANSFERASE"/>
    <property type="match status" value="1"/>
</dbReference>
<evidence type="ECO:0000313" key="5">
    <source>
        <dbReference type="EMBL" id="TNY33309.1"/>
    </source>
</evidence>
<proteinExistence type="predicted"/>
<dbReference type="OrthoDB" id="9790710at2"/>
<keyword evidence="1" id="KW-0328">Glycosyltransferase</keyword>